<evidence type="ECO:0000313" key="4">
    <source>
        <dbReference type="EMBL" id="CAL6053891.1"/>
    </source>
</evidence>
<feature type="transmembrane region" description="Helical" evidence="2">
    <location>
        <begin position="338"/>
        <end position="363"/>
    </location>
</feature>
<dbReference type="AlphaFoldDB" id="A0AA86Q8B3"/>
<feature type="transmembrane region" description="Helical" evidence="2">
    <location>
        <begin position="68"/>
        <end position="90"/>
    </location>
</feature>
<gene>
    <name evidence="3" type="ORF">HINF_LOCUS38982</name>
    <name evidence="4" type="ORF">HINF_LOCUS45747</name>
</gene>
<keyword evidence="2" id="KW-0812">Transmembrane</keyword>
<feature type="transmembrane region" description="Helical" evidence="2">
    <location>
        <begin position="507"/>
        <end position="526"/>
    </location>
</feature>
<feature type="transmembrane region" description="Helical" evidence="2">
    <location>
        <begin position="410"/>
        <end position="427"/>
    </location>
</feature>
<keyword evidence="2" id="KW-0472">Membrane</keyword>
<dbReference type="Proteomes" id="UP001642409">
    <property type="component" value="Unassembled WGS sequence"/>
</dbReference>
<dbReference type="EMBL" id="CATOUU010000823">
    <property type="protein sequence ID" value="CAI9951337.1"/>
    <property type="molecule type" value="Genomic_DNA"/>
</dbReference>
<evidence type="ECO:0008006" key="6">
    <source>
        <dbReference type="Google" id="ProtNLM"/>
    </source>
</evidence>
<evidence type="ECO:0000256" key="2">
    <source>
        <dbReference type="SAM" id="Phobius"/>
    </source>
</evidence>
<proteinExistence type="predicted"/>
<comment type="caution">
    <text evidence="3">The sequence shown here is derived from an EMBL/GenBank/DDBJ whole genome shotgun (WGS) entry which is preliminary data.</text>
</comment>
<sequence length="652" mass="76055">MSIIMIIVVYYTKSAVGQSISIIVFLFWLIYQIGQLLVTYEFAHDENGRNIYQFLFTCKKNERSKTTVFEIFIMWILTCMMQIAHAILLVTDVVQLLQFLKVDLTDIEFSFVILPAKALNESANTILAYFPNGNYIVPIVLFFISTVTQTFTKSAFIYNLLEKWFDQREDFSRQNAHLPLEKRPKVKVNWNNFLVKILLNAFSFYQNYTQMLIGNALYNIFYTVSANGLRSSITAQGVFFMFIICSYFYTICKYEMFIQYISGLYILLFQTVINLAIIFVRFAQFVASWLIFIMTFPFFVLLDKNGGSYTQIGQFSLYTMFMVIAQILFMVLEVVNYILYPFLLNFSDFLPPCDFLMFTFGIIKQQKYIKKDLRRIFNESTLDSILRSIVCMSSFLLLALFSIMQQDMTVFKHSCLFSLVFVLLPLLKYQYKWQESLQFYFNYRNGTPSKTTTIYSEATQSFNFLAEKLLNYKMKHNGNIYLEKINANYEHKEEHFENYLVTQMNNCFGYVPIIGPVLGIISSFLNEPSVTRSGCIELQLAYFLNWFHFLAVIVAVFVEIFVPGPLYLVFIALYFLLTAVDAFDAASELIPGLSRVNLMQMFPKLKKWVSMQHSKAQQDKEKVSEMVLKSHSSDGMRMHTHKSGKISDIDKK</sequence>
<feature type="transmembrane region" description="Helical" evidence="2">
    <location>
        <begin position="384"/>
        <end position="404"/>
    </location>
</feature>
<evidence type="ECO:0000313" key="3">
    <source>
        <dbReference type="EMBL" id="CAI9951337.1"/>
    </source>
</evidence>
<feature type="transmembrane region" description="Helical" evidence="2">
    <location>
        <begin position="546"/>
        <end position="577"/>
    </location>
</feature>
<accession>A0AA86Q8B3</accession>
<feature type="transmembrane region" description="Helical" evidence="2">
    <location>
        <begin position="315"/>
        <end position="332"/>
    </location>
</feature>
<feature type="transmembrane region" description="Helical" evidence="2">
    <location>
        <begin position="257"/>
        <end position="280"/>
    </location>
</feature>
<feature type="transmembrane region" description="Helical" evidence="2">
    <location>
        <begin position="233"/>
        <end position="250"/>
    </location>
</feature>
<reference evidence="4 5" key="2">
    <citation type="submission" date="2024-07" db="EMBL/GenBank/DDBJ databases">
        <authorList>
            <person name="Akdeniz Z."/>
        </authorList>
    </citation>
    <scope>NUCLEOTIDE SEQUENCE [LARGE SCALE GENOMIC DNA]</scope>
</reference>
<reference evidence="3" key="1">
    <citation type="submission" date="2023-06" db="EMBL/GenBank/DDBJ databases">
        <authorList>
            <person name="Kurt Z."/>
        </authorList>
    </citation>
    <scope>NUCLEOTIDE SEQUENCE</scope>
</reference>
<protein>
    <recommendedName>
        <fullName evidence="6">Transmembrane protein</fullName>
    </recommendedName>
</protein>
<evidence type="ECO:0000313" key="5">
    <source>
        <dbReference type="Proteomes" id="UP001642409"/>
    </source>
</evidence>
<name>A0AA86Q8B3_9EUKA</name>
<feature type="transmembrane region" description="Helical" evidence="2">
    <location>
        <begin position="193"/>
        <end position="213"/>
    </location>
</feature>
<feature type="transmembrane region" description="Helical" evidence="2">
    <location>
        <begin position="286"/>
        <end position="303"/>
    </location>
</feature>
<feature type="transmembrane region" description="Helical" evidence="2">
    <location>
        <begin position="20"/>
        <end position="40"/>
    </location>
</feature>
<evidence type="ECO:0000256" key="1">
    <source>
        <dbReference type="SAM" id="MobiDB-lite"/>
    </source>
</evidence>
<feature type="region of interest" description="Disordered" evidence="1">
    <location>
        <begin position="631"/>
        <end position="652"/>
    </location>
</feature>
<organism evidence="3">
    <name type="scientific">Hexamita inflata</name>
    <dbReference type="NCBI Taxonomy" id="28002"/>
    <lineage>
        <taxon>Eukaryota</taxon>
        <taxon>Metamonada</taxon>
        <taxon>Diplomonadida</taxon>
        <taxon>Hexamitidae</taxon>
        <taxon>Hexamitinae</taxon>
        <taxon>Hexamita</taxon>
    </lineage>
</organism>
<keyword evidence="2" id="KW-1133">Transmembrane helix</keyword>
<keyword evidence="5" id="KW-1185">Reference proteome</keyword>
<feature type="transmembrane region" description="Helical" evidence="2">
    <location>
        <begin position="135"/>
        <end position="161"/>
    </location>
</feature>
<dbReference type="EMBL" id="CAXDID020000199">
    <property type="protein sequence ID" value="CAL6053891.1"/>
    <property type="molecule type" value="Genomic_DNA"/>
</dbReference>